<evidence type="ECO:0000256" key="2">
    <source>
        <dbReference type="SAM" id="MobiDB-lite"/>
    </source>
</evidence>
<dbReference type="GO" id="GO:0051015">
    <property type="term" value="F:actin filament binding"/>
    <property type="evidence" value="ECO:0007669"/>
    <property type="project" value="InterPro"/>
</dbReference>
<feature type="domain" description="Gelsolin-like" evidence="3">
    <location>
        <begin position="219"/>
        <end position="251"/>
    </location>
</feature>
<sequence>MGREIADLFAEIRDIRLTIRTIVWDKQTYRDAGNRGMRGGFCGETGGRGLSGVPRWRSPQPPSGDEDGEETILEATMTCGDRARSSWTATINATTKADARRLPSTADIILDTIGDLIANMVDGRARFALTSLNLTVSKLTAHCTMPMFDEGPEEVEERLTSEVDDLYDGPPTFDKEPSGLKDEAGTTAIKIVEEDTRLYMLQQFHEGKCEVAIVDDGALSKSILGNKTCYLLDCGSEVFVWVGRVTQVEERKSVIRAAEDFMAHQGMLENKLEIKYYYKRSCLVGQVMNKRVSCLSFPLVRFPTSRRLLESKRENALQTLLLSGLAKWCWRWGPTTSNSQWKEPVQIAEDDFGDLDRTLARSDVLKKNFKLPNSITPHVSMSRAMVESIRLRPLSAALESTSGLSHLMALIMMDFSPSNTCPPSKVWSIHETIRLRGLNHDVFYAFEHMPTLKGVVDTCD</sequence>
<evidence type="ECO:0000256" key="1">
    <source>
        <dbReference type="ARBA" id="ARBA00022737"/>
    </source>
</evidence>
<name>A0A5A7PAZ4_STRAF</name>
<dbReference type="GO" id="GO:0051014">
    <property type="term" value="P:actin filament severing"/>
    <property type="evidence" value="ECO:0007669"/>
    <property type="project" value="TreeGrafter"/>
</dbReference>
<comment type="caution">
    <text evidence="4">The sequence shown here is derived from an EMBL/GenBank/DDBJ whole genome shotgun (WGS) entry which is preliminary data.</text>
</comment>
<dbReference type="OrthoDB" id="1750126at2759"/>
<evidence type="ECO:0000259" key="3">
    <source>
        <dbReference type="Pfam" id="PF00626"/>
    </source>
</evidence>
<dbReference type="PANTHER" id="PTHR11977:SF51">
    <property type="entry name" value="PROTEIN FLIGHTLESS-1 HOMOLOG"/>
    <property type="match status" value="1"/>
</dbReference>
<dbReference type="InterPro" id="IPR007122">
    <property type="entry name" value="Villin/Gelsolin"/>
</dbReference>
<dbReference type="PANTHER" id="PTHR11977">
    <property type="entry name" value="VILLIN"/>
    <property type="match status" value="1"/>
</dbReference>
<dbReference type="Proteomes" id="UP000325081">
    <property type="component" value="Unassembled WGS sequence"/>
</dbReference>
<dbReference type="EMBL" id="BKCP01004002">
    <property type="protein sequence ID" value="GER29587.1"/>
    <property type="molecule type" value="Genomic_DNA"/>
</dbReference>
<dbReference type="InterPro" id="IPR007123">
    <property type="entry name" value="Gelsolin-like_dom"/>
</dbReference>
<dbReference type="Gene3D" id="3.40.20.10">
    <property type="entry name" value="Severin"/>
    <property type="match status" value="1"/>
</dbReference>
<evidence type="ECO:0000313" key="4">
    <source>
        <dbReference type="EMBL" id="GER29587.1"/>
    </source>
</evidence>
<proteinExistence type="predicted"/>
<evidence type="ECO:0000313" key="5">
    <source>
        <dbReference type="Proteomes" id="UP000325081"/>
    </source>
</evidence>
<dbReference type="InterPro" id="IPR029006">
    <property type="entry name" value="ADF-H/Gelsolin-like_dom_sf"/>
</dbReference>
<protein>
    <submittedName>
        <fullName evidence="4">Villin-like 1</fullName>
    </submittedName>
</protein>
<dbReference type="AlphaFoldDB" id="A0A5A7PAZ4"/>
<gene>
    <name evidence="4" type="ORF">STAS_05459</name>
</gene>
<dbReference type="SUPFAM" id="SSF55753">
    <property type="entry name" value="Actin depolymerizing proteins"/>
    <property type="match status" value="1"/>
</dbReference>
<keyword evidence="5" id="KW-1185">Reference proteome</keyword>
<keyword evidence="1" id="KW-0677">Repeat</keyword>
<dbReference type="Pfam" id="PF00626">
    <property type="entry name" value="Gelsolin"/>
    <property type="match status" value="1"/>
</dbReference>
<feature type="region of interest" description="Disordered" evidence="2">
    <location>
        <begin position="48"/>
        <end position="68"/>
    </location>
</feature>
<reference evidence="5" key="1">
    <citation type="journal article" date="2019" name="Curr. Biol.">
        <title>Genome Sequence of Striga asiatica Provides Insight into the Evolution of Plant Parasitism.</title>
        <authorList>
            <person name="Yoshida S."/>
            <person name="Kim S."/>
            <person name="Wafula E.K."/>
            <person name="Tanskanen J."/>
            <person name="Kim Y.M."/>
            <person name="Honaas L."/>
            <person name="Yang Z."/>
            <person name="Spallek T."/>
            <person name="Conn C.E."/>
            <person name="Ichihashi Y."/>
            <person name="Cheong K."/>
            <person name="Cui S."/>
            <person name="Der J.P."/>
            <person name="Gundlach H."/>
            <person name="Jiao Y."/>
            <person name="Hori C."/>
            <person name="Ishida J.K."/>
            <person name="Kasahara H."/>
            <person name="Kiba T."/>
            <person name="Kim M.S."/>
            <person name="Koo N."/>
            <person name="Laohavisit A."/>
            <person name="Lee Y.H."/>
            <person name="Lumba S."/>
            <person name="McCourt P."/>
            <person name="Mortimer J.C."/>
            <person name="Mutuku J.M."/>
            <person name="Nomura T."/>
            <person name="Sasaki-Sekimoto Y."/>
            <person name="Seto Y."/>
            <person name="Wang Y."/>
            <person name="Wakatake T."/>
            <person name="Sakakibara H."/>
            <person name="Demura T."/>
            <person name="Yamaguchi S."/>
            <person name="Yoneyama K."/>
            <person name="Manabe R.I."/>
            <person name="Nelson D.C."/>
            <person name="Schulman A.H."/>
            <person name="Timko M.P."/>
            <person name="dePamphilis C.W."/>
            <person name="Choi D."/>
            <person name="Shirasu K."/>
        </authorList>
    </citation>
    <scope>NUCLEOTIDE SEQUENCE [LARGE SCALE GENOMIC DNA]</scope>
    <source>
        <strain evidence="5">cv. UVA1</strain>
    </source>
</reference>
<organism evidence="4 5">
    <name type="scientific">Striga asiatica</name>
    <name type="common">Asiatic witchweed</name>
    <name type="synonym">Buchnera asiatica</name>
    <dbReference type="NCBI Taxonomy" id="4170"/>
    <lineage>
        <taxon>Eukaryota</taxon>
        <taxon>Viridiplantae</taxon>
        <taxon>Streptophyta</taxon>
        <taxon>Embryophyta</taxon>
        <taxon>Tracheophyta</taxon>
        <taxon>Spermatophyta</taxon>
        <taxon>Magnoliopsida</taxon>
        <taxon>eudicotyledons</taxon>
        <taxon>Gunneridae</taxon>
        <taxon>Pentapetalae</taxon>
        <taxon>asterids</taxon>
        <taxon>lamiids</taxon>
        <taxon>Lamiales</taxon>
        <taxon>Orobanchaceae</taxon>
        <taxon>Buchnereae</taxon>
        <taxon>Striga</taxon>
    </lineage>
</organism>
<accession>A0A5A7PAZ4</accession>